<feature type="compositionally biased region" description="Basic and acidic residues" evidence="1">
    <location>
        <begin position="841"/>
        <end position="854"/>
    </location>
</feature>
<feature type="compositionally biased region" description="Pro residues" evidence="1">
    <location>
        <begin position="902"/>
        <end position="914"/>
    </location>
</feature>
<feature type="compositionally biased region" description="Low complexity" evidence="1">
    <location>
        <begin position="780"/>
        <end position="791"/>
    </location>
</feature>
<gene>
    <name evidence="2" type="ORF">NLI96_g10751</name>
</gene>
<evidence type="ECO:0000256" key="1">
    <source>
        <dbReference type="SAM" id="MobiDB-lite"/>
    </source>
</evidence>
<feature type="compositionally biased region" description="Low complexity" evidence="1">
    <location>
        <begin position="449"/>
        <end position="466"/>
    </location>
</feature>
<feature type="compositionally biased region" description="Acidic residues" evidence="1">
    <location>
        <begin position="613"/>
        <end position="633"/>
    </location>
</feature>
<comment type="caution">
    <text evidence="2">The sequence shown here is derived from an EMBL/GenBank/DDBJ whole genome shotgun (WGS) entry which is preliminary data.</text>
</comment>
<dbReference type="AlphaFoldDB" id="A0AAD5YBN7"/>
<dbReference type="EMBL" id="JANAWD010000640">
    <property type="protein sequence ID" value="KAJ3477029.1"/>
    <property type="molecule type" value="Genomic_DNA"/>
</dbReference>
<feature type="compositionally biased region" description="Low complexity" evidence="1">
    <location>
        <begin position="486"/>
        <end position="515"/>
    </location>
</feature>
<keyword evidence="3" id="KW-1185">Reference proteome</keyword>
<evidence type="ECO:0000313" key="2">
    <source>
        <dbReference type="EMBL" id="KAJ3477029.1"/>
    </source>
</evidence>
<feature type="compositionally biased region" description="Basic and acidic residues" evidence="1">
    <location>
        <begin position="820"/>
        <end position="831"/>
    </location>
</feature>
<feature type="region of interest" description="Disordered" evidence="1">
    <location>
        <begin position="565"/>
        <end position="658"/>
    </location>
</feature>
<feature type="compositionally biased region" description="Low complexity" evidence="1">
    <location>
        <begin position="330"/>
        <end position="346"/>
    </location>
</feature>
<feature type="compositionally biased region" description="Basic and acidic residues" evidence="1">
    <location>
        <begin position="581"/>
        <end position="591"/>
    </location>
</feature>
<feature type="compositionally biased region" description="Low complexity" evidence="1">
    <location>
        <begin position="874"/>
        <end position="889"/>
    </location>
</feature>
<feature type="compositionally biased region" description="Basic and acidic residues" evidence="1">
    <location>
        <begin position="634"/>
        <end position="646"/>
    </location>
</feature>
<feature type="compositionally biased region" description="Low complexity" evidence="1">
    <location>
        <begin position="709"/>
        <end position="770"/>
    </location>
</feature>
<name>A0AAD5YBN7_9APHY</name>
<sequence length="1072" mass="114868">MACSSYQGLLDSQSFKAEISVIWEMQVRLGQGGQERQRVHQECGVNAPLRPRMTPWRAFESNEEDDLGRHPVPKIQPPTHEPSIAECTENLCGVKPKVAVSATSVYLSLPLSLLFDWKRSKCWLVLRRYTVVDYALVDVEGTDLPGATCTMLQWDATRNGNQVTVLDPWFNAFRVGWYFGSQIAMEVEARWNWSEFMLAEMDPCCYGGCYTLPNSSLVVVSNVPVTLGIEFLGCAPHTGRYCARTLAERVHLIASSLMPALCTSLAVSMDANGALNDSSTRDAATFAARQVALGRKSFGFSQPVLGVHPMTLDGMHRRTVSDQDSDMSFSGTTSPMGSAAGASASDRSSHHHGNVTAPQPRSVSLPNTQIPQSRSIPNGYQDRPPPVPPKSQSATHDGLPRTSNVGTQQPPPSRMSSNNMTSNGTRPPSQRFSSSEPRAQTLPSRKFVTTPNNTTSSSPTTTTSPPACRGTTLVRSSPISSPPPNTTHTTASTPASPSLSTSTPTSTPRPSAQTAKTSASLARDRSLHLRLASLPPPMMARYNTQGSARLTPSVVVPRPMPMPLLNLPTLPPSTPSIPHSAGDENQREGREGRRRAPLRSMPALPLTGPRDDENPDMDEEGSDEDSEEGEGEDDHYHDTMRDHDEGVSEDEMDLDIPSPQLPLVDTSPLGISLSFIAGRSAAAQQRLREIEREAATLFSTPPSISAGVFSPSPLSASFSSSSRRPATATGVTSSASASGLGFASSPVSSTTSRPSAPTASSPTFPPRTSSLDYFSHKAQSSEGGSWSSTPSQDVPKMEDTSKTPRPSDFLSKTPLTSDSKTGKEADYDKTPHTVSSRKTQFLRDAEEHGASKESSDDEDGALLPKIIPIPPTPNSSLPPSISSRSPTSPGRILGRSTVITPPVSPPPSHPPTSYPPSAFQGIPIPPSPGPESAYRPGLYHHVSKSMVDLTPYARKSDKMKDDLDGVGAGERYRTPLMDSAISEVVSTKDEEGDMAASASAQQTMVGSPRSPPLGGAGTPSRRGTITAQLRRQRSLPTYSPATVPPPYPAFLSQREEVEEGYCCFGGDGFEDL</sequence>
<protein>
    <submittedName>
        <fullName evidence="2">Uncharacterized protein</fullName>
    </submittedName>
</protein>
<reference evidence="2" key="1">
    <citation type="submission" date="2022-07" db="EMBL/GenBank/DDBJ databases">
        <title>Genome Sequence of Physisporinus lineatus.</title>
        <authorList>
            <person name="Buettner E."/>
        </authorList>
    </citation>
    <scope>NUCLEOTIDE SEQUENCE</scope>
    <source>
        <strain evidence="2">VT162</strain>
    </source>
</reference>
<feature type="region of interest" description="Disordered" evidence="1">
    <location>
        <begin position="321"/>
        <end position="524"/>
    </location>
</feature>
<feature type="region of interest" description="Disordered" evidence="1">
    <location>
        <begin position="1000"/>
        <end position="1047"/>
    </location>
</feature>
<organism evidence="2 3">
    <name type="scientific">Meripilus lineatus</name>
    <dbReference type="NCBI Taxonomy" id="2056292"/>
    <lineage>
        <taxon>Eukaryota</taxon>
        <taxon>Fungi</taxon>
        <taxon>Dikarya</taxon>
        <taxon>Basidiomycota</taxon>
        <taxon>Agaricomycotina</taxon>
        <taxon>Agaricomycetes</taxon>
        <taxon>Polyporales</taxon>
        <taxon>Meripilaceae</taxon>
        <taxon>Meripilus</taxon>
    </lineage>
</organism>
<feature type="compositionally biased region" description="Polar residues" evidence="1">
    <location>
        <begin position="390"/>
        <end position="443"/>
    </location>
</feature>
<feature type="compositionally biased region" description="Polar residues" evidence="1">
    <location>
        <begin position="1021"/>
        <end position="1040"/>
    </location>
</feature>
<feature type="compositionally biased region" description="Polar residues" evidence="1">
    <location>
        <begin position="356"/>
        <end position="378"/>
    </location>
</feature>
<evidence type="ECO:0000313" key="3">
    <source>
        <dbReference type="Proteomes" id="UP001212997"/>
    </source>
</evidence>
<dbReference type="Proteomes" id="UP001212997">
    <property type="component" value="Unassembled WGS sequence"/>
</dbReference>
<proteinExistence type="predicted"/>
<accession>A0AAD5YBN7</accession>
<feature type="region of interest" description="Disordered" evidence="1">
    <location>
        <begin position="700"/>
        <end position="937"/>
    </location>
</feature>